<dbReference type="Pfam" id="PF08323">
    <property type="entry name" value="Glyco_transf_5"/>
    <property type="match status" value="1"/>
</dbReference>
<organism evidence="9 10">
    <name type="scientific">Pycnococcus provasolii</name>
    <dbReference type="NCBI Taxonomy" id="41880"/>
    <lineage>
        <taxon>Eukaryota</taxon>
        <taxon>Viridiplantae</taxon>
        <taxon>Chlorophyta</taxon>
        <taxon>Pseudoscourfieldiophyceae</taxon>
        <taxon>Pseudoscourfieldiales</taxon>
        <taxon>Pycnococcaceae</taxon>
        <taxon>Pycnococcus</taxon>
    </lineage>
</organism>
<comment type="pathway">
    <text evidence="1 6">Glycan biosynthesis; starch biosynthesis.</text>
</comment>
<dbReference type="Proteomes" id="UP000660262">
    <property type="component" value="Unassembled WGS sequence"/>
</dbReference>
<evidence type="ECO:0000256" key="1">
    <source>
        <dbReference type="ARBA" id="ARBA00004727"/>
    </source>
</evidence>
<dbReference type="GO" id="GO:0009501">
    <property type="term" value="C:amyloplast"/>
    <property type="evidence" value="ECO:0007669"/>
    <property type="project" value="UniProtKB-SubCell"/>
</dbReference>
<evidence type="ECO:0000256" key="2">
    <source>
        <dbReference type="ARBA" id="ARBA00010281"/>
    </source>
</evidence>
<evidence type="ECO:0000259" key="7">
    <source>
        <dbReference type="Pfam" id="PF00534"/>
    </source>
</evidence>
<dbReference type="Gene3D" id="3.40.50.2000">
    <property type="entry name" value="Glycogen Phosphorylase B"/>
    <property type="match status" value="2"/>
</dbReference>
<dbReference type="InterPro" id="IPR013534">
    <property type="entry name" value="Starch_synth_cat_dom"/>
</dbReference>
<dbReference type="InterPro" id="IPR011835">
    <property type="entry name" value="GS/SS"/>
</dbReference>
<evidence type="ECO:0000256" key="3">
    <source>
        <dbReference type="ARBA" id="ARBA00022676"/>
    </source>
</evidence>
<proteinExistence type="inferred from homology"/>
<reference evidence="9" key="1">
    <citation type="submission" date="2020-10" db="EMBL/GenBank/DDBJ databases">
        <title>Unveiling of a novel bifunctional photoreceptor, Dualchrome1, isolated from a cosmopolitan green alga.</title>
        <authorList>
            <person name="Suzuki S."/>
            <person name="Kawachi M."/>
        </authorList>
    </citation>
    <scope>NUCLEOTIDE SEQUENCE</scope>
    <source>
        <strain evidence="9">NIES 2893</strain>
    </source>
</reference>
<feature type="domain" description="Glycosyl transferase family 1" evidence="7">
    <location>
        <begin position="267"/>
        <end position="414"/>
    </location>
</feature>
<dbReference type="UniPathway" id="UPA00152"/>
<dbReference type="OrthoDB" id="512920at2759"/>
<keyword evidence="5 6" id="KW-0750">Starch biosynthesis</keyword>
<accession>A0A830HBM6</accession>
<comment type="caution">
    <text evidence="9">The sequence shown here is derived from an EMBL/GenBank/DDBJ whole genome shotgun (WGS) entry which is preliminary data.</text>
</comment>
<evidence type="ECO:0000313" key="10">
    <source>
        <dbReference type="Proteomes" id="UP000660262"/>
    </source>
</evidence>
<evidence type="ECO:0000256" key="4">
    <source>
        <dbReference type="ARBA" id="ARBA00022679"/>
    </source>
</evidence>
<evidence type="ECO:0000256" key="5">
    <source>
        <dbReference type="ARBA" id="ARBA00022922"/>
    </source>
</evidence>
<keyword evidence="6" id="KW-0934">Plastid</keyword>
<keyword evidence="4" id="KW-0808">Transferase</keyword>
<evidence type="ECO:0000256" key="6">
    <source>
        <dbReference type="RuleBase" id="RU361232"/>
    </source>
</evidence>
<dbReference type="NCBIfam" id="TIGR02095">
    <property type="entry name" value="glgA"/>
    <property type="match status" value="1"/>
</dbReference>
<evidence type="ECO:0000313" key="9">
    <source>
        <dbReference type="EMBL" id="GHP03893.1"/>
    </source>
</evidence>
<sequence>MTVSPMYYHYDELGEPCGGVHLDVCGTGVDIQYFHHHRDGVDLVFVNHPCFIENAENIYGGSVMDVAWRGALLSQAAIEAIWHVPCGGFPYGTESLVYVANDWHTALLPVYLQAFYKEHFHLGFARSVLVVHNISHQGRSHWDDVWRLGLPDHHTGAFHLDDPMEGQGMNILKAGIEYATKVIAVSPGYAWEISTDEGGWGLAPTIRNDPMKISGIVNGIDFDTWSPEHDTHLQSDGYQTYGTNLEGLWTGKQACKAALQRQLGLPERHEVPVLGFIGRLDEQKGLDLILDSEEYLMSRDIQIVFLGSGRQDLQDRLYDMECRNRDKVRAWIGYSDQMAHRITASCDILLMPSRYEPCGLNQLYAMHYGTVPVVHAVGGLRDTVLHYDGENEGTGWTFERAEVDKFQWALGQALYSFWDHRDSFMGVALRGMHRDLGWDHAAYLYECKLLEAKYAH</sequence>
<protein>
    <recommendedName>
        <fullName evidence="6">Starch synthase, chloroplastic/amyloplastic</fullName>
        <ecNumber evidence="6">2.4.1.-</ecNumber>
    </recommendedName>
</protein>
<dbReference type="PANTHER" id="PTHR45825:SF2">
    <property type="entry name" value="STARCH SYNTHASE 2, CHLOROPLASTIC_AMYLOPLASTIC"/>
    <property type="match status" value="1"/>
</dbReference>
<keyword evidence="3 6" id="KW-0328">Glycosyltransferase</keyword>
<gene>
    <name evidence="9" type="ORF">PPROV_000264700</name>
</gene>
<dbReference type="AlphaFoldDB" id="A0A830HBM6"/>
<dbReference type="FunFam" id="3.40.50.2000:FF:000025">
    <property type="entry name" value="Starch synthase, chloroplastic/amyloplastic"/>
    <property type="match status" value="1"/>
</dbReference>
<dbReference type="Pfam" id="PF00534">
    <property type="entry name" value="Glycos_transf_1"/>
    <property type="match status" value="1"/>
</dbReference>
<keyword evidence="10" id="KW-1185">Reference proteome</keyword>
<name>A0A830HBM6_9CHLO</name>
<dbReference type="SUPFAM" id="SSF53756">
    <property type="entry name" value="UDP-Glycosyltransferase/glycogen phosphorylase"/>
    <property type="match status" value="1"/>
</dbReference>
<feature type="domain" description="Starch synthase catalytic" evidence="8">
    <location>
        <begin position="24"/>
        <end position="207"/>
    </location>
</feature>
<dbReference type="PANTHER" id="PTHR45825">
    <property type="entry name" value="GRANULE-BOUND STARCH SYNTHASE 1, CHLOROPLASTIC/AMYLOPLASTIC"/>
    <property type="match status" value="1"/>
</dbReference>
<dbReference type="InterPro" id="IPR001296">
    <property type="entry name" value="Glyco_trans_1"/>
</dbReference>
<dbReference type="CDD" id="cd03791">
    <property type="entry name" value="GT5_Glycogen_synthase_DULL1-like"/>
    <property type="match status" value="1"/>
</dbReference>
<dbReference type="EC" id="2.4.1.-" evidence="6"/>
<dbReference type="GO" id="GO:0019252">
    <property type="term" value="P:starch biosynthetic process"/>
    <property type="evidence" value="ECO:0007669"/>
    <property type="project" value="UniProtKB-UniRule"/>
</dbReference>
<keyword evidence="6" id="KW-0035">Amyloplast</keyword>
<dbReference type="GO" id="GO:0004373">
    <property type="term" value="F:alpha-1,4-glucan glucosyltransferase (UDP-glucose donor) activity"/>
    <property type="evidence" value="ECO:0007669"/>
    <property type="project" value="InterPro"/>
</dbReference>
<dbReference type="GO" id="GO:0009507">
    <property type="term" value="C:chloroplast"/>
    <property type="evidence" value="ECO:0007669"/>
    <property type="project" value="UniProtKB-SubCell"/>
</dbReference>
<dbReference type="EMBL" id="BNJQ01000006">
    <property type="protein sequence ID" value="GHP03893.1"/>
    <property type="molecule type" value="Genomic_DNA"/>
</dbReference>
<comment type="subcellular location">
    <subcellularLocation>
        <location evidence="6">Plastid</location>
        <location evidence="6">Chloroplast</location>
    </subcellularLocation>
    <subcellularLocation>
        <location evidence="6">Plastid</location>
        <location evidence="6">Amyloplast</location>
    </subcellularLocation>
</comment>
<comment type="similarity">
    <text evidence="2 6">Belongs to the glycosyltransferase 1 family. Bacterial/plant glycogen synthase subfamily.</text>
</comment>
<keyword evidence="6" id="KW-0150">Chloroplast</keyword>
<evidence type="ECO:0000259" key="8">
    <source>
        <dbReference type="Pfam" id="PF08323"/>
    </source>
</evidence>